<organism evidence="8 9">
    <name type="scientific">Sutterella massiliensis</name>
    <dbReference type="NCBI Taxonomy" id="1816689"/>
    <lineage>
        <taxon>Bacteria</taxon>
        <taxon>Pseudomonadati</taxon>
        <taxon>Pseudomonadota</taxon>
        <taxon>Betaproteobacteria</taxon>
        <taxon>Burkholderiales</taxon>
        <taxon>Sutterellaceae</taxon>
        <taxon>Sutterella</taxon>
    </lineage>
</organism>
<evidence type="ECO:0000256" key="1">
    <source>
        <dbReference type="ARBA" id="ARBA00005836"/>
    </source>
</evidence>
<feature type="domain" description="Metalloprotease TldD/E central" evidence="7">
    <location>
        <begin position="142"/>
        <end position="243"/>
    </location>
</feature>
<dbReference type="PIRSF" id="PIRSF004919">
    <property type="entry name" value="TldD"/>
    <property type="match status" value="1"/>
</dbReference>
<evidence type="ECO:0000259" key="5">
    <source>
        <dbReference type="Pfam" id="PF01523"/>
    </source>
</evidence>
<dbReference type="InterPro" id="IPR002510">
    <property type="entry name" value="Metalloprtase-TldD/E_N"/>
</dbReference>
<sequence length="488" mass="52017">MEHGPLLSRQNQAERILLAPAALEEASLERALARLARGRVDWADIYLQETISRDWLLEDSAVKTGSFSLDRGAGLRSVLGASASLCYANSLDERALLRCADAAATMNGRGNSGKACRYLSAGTGVRTPLYEAIDETGETVSERQIALLEFVDRTARGLDPAVTQVLATYQTERDAIFIAGLDGRRLGDVRPMSYLSITVTVERGGRRERATSGGGARAGIAFFTPERVQAWIRQAVDEALHSLEADPAPAGIFPVVLGPGWPGILLHEAVGHGLEGDFIRKGSSAFSNRFGEAVAARGVTIVDDGTIPERRGSLAFDDEGTSTSRTVLIEDGKLCGMLLDITNSQLLNRAPTGNGRRESFASLPMPRMTNTFMLPGQYDPGEIIASVDFGIYAENFNGGQVDITNGQFVFNMSKAWLIEKGKITRPVKGAMLSGDGKKALLGIRMVGSDLALDQGSGQCGKDGQQIPVGVGMPTVRIDTLTVGGTSIG</sequence>
<feature type="domain" description="Metalloprotease TldD/E N-terminal" evidence="5">
    <location>
        <begin position="43"/>
        <end position="105"/>
    </location>
</feature>
<keyword evidence="9" id="KW-1185">Reference proteome</keyword>
<dbReference type="Pfam" id="PF01523">
    <property type="entry name" value="PmbA_TldD_1st"/>
    <property type="match status" value="1"/>
</dbReference>
<gene>
    <name evidence="8" type="primary">tldD</name>
    <name evidence="8" type="ORF">H6A60_06600</name>
</gene>
<evidence type="ECO:0000259" key="6">
    <source>
        <dbReference type="Pfam" id="PF19289"/>
    </source>
</evidence>
<dbReference type="Gene3D" id="3.30.2290.10">
    <property type="entry name" value="PmbA/TldD superfamily"/>
    <property type="match status" value="1"/>
</dbReference>
<dbReference type="NCBIfam" id="NF008006">
    <property type="entry name" value="PRK10735.1"/>
    <property type="match status" value="1"/>
</dbReference>
<feature type="domain" description="Metalloprotease TldD/E C-terminal" evidence="6">
    <location>
        <begin position="252"/>
        <end position="484"/>
    </location>
</feature>
<evidence type="ECO:0000313" key="8">
    <source>
        <dbReference type="EMBL" id="MBM6704154.1"/>
    </source>
</evidence>
<evidence type="ECO:0000256" key="2">
    <source>
        <dbReference type="ARBA" id="ARBA00022670"/>
    </source>
</evidence>
<dbReference type="PANTHER" id="PTHR30624:SF4">
    <property type="entry name" value="METALLOPROTEASE TLDD"/>
    <property type="match status" value="1"/>
</dbReference>
<protein>
    <submittedName>
        <fullName evidence="8">Metalloprotease TldD</fullName>
    </submittedName>
</protein>
<evidence type="ECO:0000313" key="9">
    <source>
        <dbReference type="Proteomes" id="UP000715095"/>
    </source>
</evidence>
<keyword evidence="4 8" id="KW-0482">Metalloprotease</keyword>
<dbReference type="InterPro" id="IPR036059">
    <property type="entry name" value="TldD/PmbA_sf"/>
</dbReference>
<evidence type="ECO:0000259" key="7">
    <source>
        <dbReference type="Pfam" id="PF19290"/>
    </source>
</evidence>
<dbReference type="Pfam" id="PF19290">
    <property type="entry name" value="PmbA_TldD_2nd"/>
    <property type="match status" value="1"/>
</dbReference>
<dbReference type="InterPro" id="IPR025502">
    <property type="entry name" value="TldD"/>
</dbReference>
<dbReference type="InterPro" id="IPR051463">
    <property type="entry name" value="Peptidase_U62_metallo"/>
</dbReference>
<name>A0ABS2DS80_9BURK</name>
<dbReference type="EMBL" id="JACJJC010000008">
    <property type="protein sequence ID" value="MBM6704154.1"/>
    <property type="molecule type" value="Genomic_DNA"/>
</dbReference>
<evidence type="ECO:0000256" key="4">
    <source>
        <dbReference type="ARBA" id="ARBA00023049"/>
    </source>
</evidence>
<dbReference type="InterPro" id="IPR035068">
    <property type="entry name" value="TldD/PmbA_N"/>
</dbReference>
<dbReference type="InterPro" id="IPR045569">
    <property type="entry name" value="Metalloprtase-TldD/E_C"/>
</dbReference>
<dbReference type="SUPFAM" id="SSF111283">
    <property type="entry name" value="Putative modulator of DNA gyrase, PmbA/TldD"/>
    <property type="match status" value="1"/>
</dbReference>
<keyword evidence="3" id="KW-0378">Hydrolase</keyword>
<comment type="similarity">
    <text evidence="1">Belongs to the peptidase U62 family.</text>
</comment>
<dbReference type="InterPro" id="IPR045570">
    <property type="entry name" value="Metalloprtase-TldD/E_cen_dom"/>
</dbReference>
<dbReference type="PANTHER" id="PTHR30624">
    <property type="entry name" value="UNCHARACTERIZED PROTEIN TLDD AND PMBA"/>
    <property type="match status" value="1"/>
</dbReference>
<dbReference type="RefSeq" id="WP_205102625.1">
    <property type="nucleotide sequence ID" value="NZ_JACJJC010000008.1"/>
</dbReference>
<evidence type="ECO:0000256" key="3">
    <source>
        <dbReference type="ARBA" id="ARBA00022801"/>
    </source>
</evidence>
<proteinExistence type="inferred from homology"/>
<dbReference type="Proteomes" id="UP000715095">
    <property type="component" value="Unassembled WGS sequence"/>
</dbReference>
<comment type="caution">
    <text evidence="8">The sequence shown here is derived from an EMBL/GenBank/DDBJ whole genome shotgun (WGS) entry which is preliminary data.</text>
</comment>
<keyword evidence="2" id="KW-0645">Protease</keyword>
<accession>A0ABS2DS80</accession>
<dbReference type="GO" id="GO:0008237">
    <property type="term" value="F:metallopeptidase activity"/>
    <property type="evidence" value="ECO:0007669"/>
    <property type="project" value="UniProtKB-KW"/>
</dbReference>
<reference evidence="8 9" key="1">
    <citation type="journal article" date="2021" name="Sci. Rep.">
        <title>The distribution of antibiotic resistance genes in chicken gut microbiota commensals.</title>
        <authorList>
            <person name="Juricova H."/>
            <person name="Matiasovicova J."/>
            <person name="Kubasova T."/>
            <person name="Cejkova D."/>
            <person name="Rychlik I."/>
        </authorList>
    </citation>
    <scope>NUCLEOTIDE SEQUENCE [LARGE SCALE GENOMIC DNA]</scope>
    <source>
        <strain evidence="8 9">An829</strain>
    </source>
</reference>
<dbReference type="Pfam" id="PF19289">
    <property type="entry name" value="PmbA_TldD_3rd"/>
    <property type="match status" value="1"/>
</dbReference>